<dbReference type="SUPFAM" id="SSF90209">
    <property type="entry name" value="Ran binding protein zinc finger-like"/>
    <property type="match status" value="1"/>
</dbReference>
<organism evidence="8 9">
    <name type="scientific">Paramuricea clavata</name>
    <name type="common">Red gorgonian</name>
    <name type="synonym">Violescent sea-whip</name>
    <dbReference type="NCBI Taxonomy" id="317549"/>
    <lineage>
        <taxon>Eukaryota</taxon>
        <taxon>Metazoa</taxon>
        <taxon>Cnidaria</taxon>
        <taxon>Anthozoa</taxon>
        <taxon>Octocorallia</taxon>
        <taxon>Malacalcyonacea</taxon>
        <taxon>Plexauridae</taxon>
        <taxon>Paramuricea</taxon>
    </lineage>
</organism>
<keyword evidence="5" id="KW-0862">Zinc</keyword>
<keyword evidence="4" id="KW-0863">Zinc-finger</keyword>
<evidence type="ECO:0000313" key="8">
    <source>
        <dbReference type="EMBL" id="CAB4026063.1"/>
    </source>
</evidence>
<feature type="region of interest" description="Disordered" evidence="7">
    <location>
        <begin position="57"/>
        <end position="79"/>
    </location>
</feature>
<keyword evidence="6" id="KW-0539">Nucleus</keyword>
<dbReference type="Gene3D" id="3.30.40.10">
    <property type="entry name" value="Zinc/RING finger domain, C3HC4 (zinc finger)"/>
    <property type="match status" value="1"/>
</dbReference>
<dbReference type="InterPro" id="IPR036885">
    <property type="entry name" value="SWIB_MDM2_dom_sf"/>
</dbReference>
<accession>A0A6S7KCY1</accession>
<dbReference type="GO" id="GO:0016874">
    <property type="term" value="F:ligase activity"/>
    <property type="evidence" value="ECO:0007669"/>
    <property type="project" value="UniProtKB-KW"/>
</dbReference>
<dbReference type="InterPro" id="IPR003121">
    <property type="entry name" value="SWIB_MDM2_domain"/>
</dbReference>
<comment type="caution">
    <text evidence="8">The sequence shown here is derived from an EMBL/GenBank/DDBJ whole genome shotgun (WGS) entry which is preliminary data.</text>
</comment>
<feature type="region of interest" description="Disordered" evidence="7">
    <location>
        <begin position="227"/>
        <end position="257"/>
    </location>
</feature>
<dbReference type="Proteomes" id="UP001152795">
    <property type="component" value="Unassembled WGS sequence"/>
</dbReference>
<dbReference type="CDD" id="cd16646">
    <property type="entry name" value="mRING-HC-C2H2C4_MDM2-like"/>
    <property type="match status" value="1"/>
</dbReference>
<comment type="subcellular location">
    <subcellularLocation>
        <location evidence="1">Nucleus</location>
    </subcellularLocation>
</comment>
<dbReference type="EMBL" id="CACRXK020013989">
    <property type="protein sequence ID" value="CAB4026063.1"/>
    <property type="molecule type" value="Genomic_DNA"/>
</dbReference>
<proteinExistence type="inferred from homology"/>
<feature type="compositionally biased region" description="Acidic residues" evidence="7">
    <location>
        <begin position="227"/>
        <end position="255"/>
    </location>
</feature>
<dbReference type="InterPro" id="IPR001876">
    <property type="entry name" value="Znf_RanBP2"/>
</dbReference>
<evidence type="ECO:0000313" key="9">
    <source>
        <dbReference type="Proteomes" id="UP001152795"/>
    </source>
</evidence>
<dbReference type="Pfam" id="PF02201">
    <property type="entry name" value="SWIB"/>
    <property type="match status" value="1"/>
</dbReference>
<dbReference type="Gene3D" id="1.10.245.10">
    <property type="entry name" value="SWIB/MDM2 domain"/>
    <property type="match status" value="1"/>
</dbReference>
<dbReference type="PANTHER" id="PTHR46858">
    <property type="entry name" value="OS05G0521000 PROTEIN"/>
    <property type="match status" value="1"/>
</dbReference>
<dbReference type="SUPFAM" id="SSF47592">
    <property type="entry name" value="SWIB/MDM2 domain"/>
    <property type="match status" value="1"/>
</dbReference>
<dbReference type="Pfam" id="PF13920">
    <property type="entry name" value="zf-C3HC4_3"/>
    <property type="match status" value="1"/>
</dbReference>
<dbReference type="PROSITE" id="PS51925">
    <property type="entry name" value="SWIB_MDM2"/>
    <property type="match status" value="1"/>
</dbReference>
<dbReference type="PANTHER" id="PTHR46858:SF5">
    <property type="entry name" value="E3 UBIQUITIN-PROTEIN LIGASE APD1-RELATED"/>
    <property type="match status" value="1"/>
</dbReference>
<dbReference type="GO" id="GO:0008270">
    <property type="term" value="F:zinc ion binding"/>
    <property type="evidence" value="ECO:0007669"/>
    <property type="project" value="UniProtKB-KW"/>
</dbReference>
<dbReference type="GO" id="GO:0043066">
    <property type="term" value="P:negative regulation of apoptotic process"/>
    <property type="evidence" value="ECO:0007669"/>
    <property type="project" value="InterPro"/>
</dbReference>
<evidence type="ECO:0000256" key="6">
    <source>
        <dbReference type="ARBA" id="ARBA00023242"/>
    </source>
</evidence>
<keyword evidence="9" id="KW-1185">Reference proteome</keyword>
<dbReference type="PROSITE" id="PS01358">
    <property type="entry name" value="ZF_RANBP2_1"/>
    <property type="match status" value="1"/>
</dbReference>
<protein>
    <submittedName>
        <fullName evidence="8">E3 ubiquitin- ligase Mdm2-like isoform X1</fullName>
    </submittedName>
</protein>
<evidence type="ECO:0000256" key="4">
    <source>
        <dbReference type="ARBA" id="ARBA00022771"/>
    </source>
</evidence>
<evidence type="ECO:0000256" key="3">
    <source>
        <dbReference type="ARBA" id="ARBA00022723"/>
    </source>
</evidence>
<evidence type="ECO:0000256" key="1">
    <source>
        <dbReference type="ARBA" id="ARBA00004123"/>
    </source>
</evidence>
<keyword evidence="3" id="KW-0479">Metal-binding</keyword>
<reference evidence="8" key="1">
    <citation type="submission" date="2020-04" db="EMBL/GenBank/DDBJ databases">
        <authorList>
            <person name="Alioto T."/>
            <person name="Alioto T."/>
            <person name="Gomez Garrido J."/>
        </authorList>
    </citation>
    <scope>NUCLEOTIDE SEQUENCE</scope>
    <source>
        <strain evidence="8">A484AB</strain>
    </source>
</reference>
<dbReference type="AlphaFoldDB" id="A0A6S7KCY1"/>
<gene>
    <name evidence="8" type="ORF">PACLA_8A055409</name>
</gene>
<dbReference type="GO" id="GO:0061630">
    <property type="term" value="F:ubiquitin protein ligase activity"/>
    <property type="evidence" value="ECO:0007669"/>
    <property type="project" value="TreeGrafter"/>
</dbReference>
<dbReference type="PROSITE" id="PS50199">
    <property type="entry name" value="ZF_RANBP2_2"/>
    <property type="match status" value="1"/>
</dbReference>
<name>A0A6S7KCY1_PARCT</name>
<evidence type="ECO:0000256" key="7">
    <source>
        <dbReference type="SAM" id="MobiDB-lite"/>
    </source>
</evidence>
<dbReference type="GO" id="GO:0016567">
    <property type="term" value="P:protein ubiquitination"/>
    <property type="evidence" value="ECO:0007669"/>
    <property type="project" value="TreeGrafter"/>
</dbReference>
<dbReference type="InterPro" id="IPR036443">
    <property type="entry name" value="Znf_RanBP2_sf"/>
</dbReference>
<dbReference type="GO" id="GO:0010468">
    <property type="term" value="P:regulation of gene expression"/>
    <property type="evidence" value="ECO:0007669"/>
    <property type="project" value="TreeGrafter"/>
</dbReference>
<dbReference type="InterPro" id="IPR013083">
    <property type="entry name" value="Znf_RING/FYVE/PHD"/>
</dbReference>
<dbReference type="Gene3D" id="2.30.30.380">
    <property type="entry name" value="Zn-finger domain of Sec23/24"/>
    <property type="match status" value="1"/>
</dbReference>
<keyword evidence="8" id="KW-0436">Ligase</keyword>
<dbReference type="GO" id="GO:0051726">
    <property type="term" value="P:regulation of cell cycle"/>
    <property type="evidence" value="ECO:0007669"/>
    <property type="project" value="InterPro"/>
</dbReference>
<evidence type="ECO:0000256" key="5">
    <source>
        <dbReference type="ARBA" id="ARBA00022833"/>
    </source>
</evidence>
<sequence length="396" mass="44060">MGHLTEYIKKKALYDPADPRKVYCDNDQLGEIFGCKEFSTANACELLLENLQNISPTNSEAHSSKRIRTNFPCPPTPSTSVSTTDTCSCSESDQPCSSQSPWPLGVKRSYESAFPGTSSVLASVPSTSCIEAKDSMLLTEYLKYYKGICENVTDVVTDTSDDLFFLNETDEERVVRQVVDSDASYTLETDEDNIVRQVYNVEETFALEYEPIPLGEERHVAVHDGDADTEVDEGEDGGDELENSDSSDSEIEEEDKWQCEVCSERNHPITRRCRRCWTVRHDWFPSTLDRTSSDLGRIRHETVEIDEATVSDSASTSHAAIREVHEPCGSTASGSRDGFDGLKCMLCRKEPPNGCIIHGGTGHQVCCVVCAQKLKDSNRPCPVCRKKIGKVIKNFM</sequence>
<dbReference type="OrthoDB" id="24526at2759"/>
<dbReference type="PIRSF" id="PIRSF006748">
    <property type="entry name" value="p53_MDM_2/4"/>
    <property type="match status" value="1"/>
</dbReference>
<dbReference type="InterPro" id="IPR016495">
    <property type="entry name" value="p53_neg-reg_MDM_2/4"/>
</dbReference>
<dbReference type="GO" id="GO:0005634">
    <property type="term" value="C:nucleus"/>
    <property type="evidence" value="ECO:0007669"/>
    <property type="project" value="UniProtKB-SubCell"/>
</dbReference>
<comment type="similarity">
    <text evidence="2">Belongs to the MDM2/MDM4 family.</text>
</comment>
<evidence type="ECO:0000256" key="2">
    <source>
        <dbReference type="ARBA" id="ARBA00005803"/>
    </source>
</evidence>